<dbReference type="CDD" id="cd00531">
    <property type="entry name" value="NTF2_like"/>
    <property type="match status" value="1"/>
</dbReference>
<accession>A0ABN0WX86</accession>
<comment type="caution">
    <text evidence="2">The sequence shown here is derived from an EMBL/GenBank/DDBJ whole genome shotgun (WGS) entry which is preliminary data.</text>
</comment>
<dbReference type="Pfam" id="PF12680">
    <property type="entry name" value="SnoaL_2"/>
    <property type="match status" value="1"/>
</dbReference>
<organism evidence="2 3">
    <name type="scientific">Actinoallomurus spadix</name>
    <dbReference type="NCBI Taxonomy" id="79912"/>
    <lineage>
        <taxon>Bacteria</taxon>
        <taxon>Bacillati</taxon>
        <taxon>Actinomycetota</taxon>
        <taxon>Actinomycetes</taxon>
        <taxon>Streptosporangiales</taxon>
        <taxon>Thermomonosporaceae</taxon>
        <taxon>Actinoallomurus</taxon>
    </lineage>
</organism>
<dbReference type="SUPFAM" id="SSF54427">
    <property type="entry name" value="NTF2-like"/>
    <property type="match status" value="1"/>
</dbReference>
<keyword evidence="3" id="KW-1185">Reference proteome</keyword>
<gene>
    <name evidence="2" type="ORF">GCM10010151_43770</name>
</gene>
<dbReference type="RefSeq" id="WP_252801697.1">
    <property type="nucleotide sequence ID" value="NZ_BAAABM010000037.1"/>
</dbReference>
<proteinExistence type="predicted"/>
<sequence>MPATIEDTFRLMWDLLLSKDMDAVADLFAEDGVAEFPFAVDVSQRQRVGREAIRDYLAAFPEQVDMHEVTALTVHHTEQPETIVAELTVNGRTVSTGEPYQVGYIVVCTARDGSITRYRDYWSPLATAAAAGSLPELLDSLRTEATR</sequence>
<evidence type="ECO:0000313" key="2">
    <source>
        <dbReference type="EMBL" id="GAA0349220.1"/>
    </source>
</evidence>
<evidence type="ECO:0000259" key="1">
    <source>
        <dbReference type="Pfam" id="PF12680"/>
    </source>
</evidence>
<dbReference type="InterPro" id="IPR032710">
    <property type="entry name" value="NTF2-like_dom_sf"/>
</dbReference>
<protein>
    <submittedName>
        <fullName evidence="2">Nuclear transport factor 2 family protein</fullName>
    </submittedName>
</protein>
<dbReference type="Proteomes" id="UP001501822">
    <property type="component" value="Unassembled WGS sequence"/>
</dbReference>
<feature type="domain" description="SnoaL-like" evidence="1">
    <location>
        <begin position="12"/>
        <end position="118"/>
    </location>
</feature>
<dbReference type="InterPro" id="IPR037401">
    <property type="entry name" value="SnoaL-like"/>
</dbReference>
<evidence type="ECO:0000313" key="3">
    <source>
        <dbReference type="Proteomes" id="UP001501822"/>
    </source>
</evidence>
<reference evidence="2 3" key="1">
    <citation type="journal article" date="2019" name="Int. J. Syst. Evol. Microbiol.">
        <title>The Global Catalogue of Microorganisms (GCM) 10K type strain sequencing project: providing services to taxonomists for standard genome sequencing and annotation.</title>
        <authorList>
            <consortium name="The Broad Institute Genomics Platform"/>
            <consortium name="The Broad Institute Genome Sequencing Center for Infectious Disease"/>
            <person name="Wu L."/>
            <person name="Ma J."/>
        </authorList>
    </citation>
    <scope>NUCLEOTIDE SEQUENCE [LARGE SCALE GENOMIC DNA]</scope>
    <source>
        <strain evidence="2 3">JCM 3146</strain>
    </source>
</reference>
<name>A0ABN0WX86_9ACTN</name>
<dbReference type="Gene3D" id="3.10.450.50">
    <property type="match status" value="1"/>
</dbReference>
<dbReference type="EMBL" id="BAAABM010000037">
    <property type="protein sequence ID" value="GAA0349220.1"/>
    <property type="molecule type" value="Genomic_DNA"/>
</dbReference>